<accession>A0A9D1NZL8</accession>
<dbReference type="InterPro" id="IPR013022">
    <property type="entry name" value="Xyl_isomerase-like_TIM-brl"/>
</dbReference>
<keyword evidence="2" id="KW-0413">Isomerase</keyword>
<dbReference type="GO" id="GO:0016853">
    <property type="term" value="F:isomerase activity"/>
    <property type="evidence" value="ECO:0007669"/>
    <property type="project" value="UniProtKB-KW"/>
</dbReference>
<dbReference type="Pfam" id="PF01261">
    <property type="entry name" value="AP_endonuc_2"/>
    <property type="match status" value="1"/>
</dbReference>
<name>A0A9D1NZL8_9FIRM</name>
<dbReference type="PANTHER" id="PTHR12110:SF53">
    <property type="entry name" value="BLR5974 PROTEIN"/>
    <property type="match status" value="1"/>
</dbReference>
<comment type="caution">
    <text evidence="2">The sequence shown here is derived from an EMBL/GenBank/DDBJ whole genome shotgun (WGS) entry which is preliminary data.</text>
</comment>
<dbReference type="InterPro" id="IPR050312">
    <property type="entry name" value="IolE/XylAMocC-like"/>
</dbReference>
<reference evidence="2" key="2">
    <citation type="journal article" date="2021" name="PeerJ">
        <title>Extensive microbial diversity within the chicken gut microbiome revealed by metagenomics and culture.</title>
        <authorList>
            <person name="Gilroy R."/>
            <person name="Ravi A."/>
            <person name="Getino M."/>
            <person name="Pursley I."/>
            <person name="Horton D.L."/>
            <person name="Alikhan N.F."/>
            <person name="Baker D."/>
            <person name="Gharbi K."/>
            <person name="Hall N."/>
            <person name="Watson M."/>
            <person name="Adriaenssens E.M."/>
            <person name="Foster-Nyarko E."/>
            <person name="Jarju S."/>
            <person name="Secka A."/>
            <person name="Antonio M."/>
            <person name="Oren A."/>
            <person name="Chaudhuri R.R."/>
            <person name="La Ragione R."/>
            <person name="Hildebrand F."/>
            <person name="Pallen M.J."/>
        </authorList>
    </citation>
    <scope>NUCLEOTIDE SEQUENCE</scope>
    <source>
        <strain evidence="2">ChiBcec6-7307</strain>
    </source>
</reference>
<protein>
    <submittedName>
        <fullName evidence="2">Sugar phosphate isomerase/epimerase</fullName>
    </submittedName>
</protein>
<dbReference type="PANTHER" id="PTHR12110">
    <property type="entry name" value="HYDROXYPYRUVATE ISOMERASE"/>
    <property type="match status" value="1"/>
</dbReference>
<dbReference type="InterPro" id="IPR036237">
    <property type="entry name" value="Xyl_isomerase-like_sf"/>
</dbReference>
<dbReference type="Proteomes" id="UP000886889">
    <property type="component" value="Unassembled WGS sequence"/>
</dbReference>
<dbReference type="AlphaFoldDB" id="A0A9D1NZL8"/>
<evidence type="ECO:0000259" key="1">
    <source>
        <dbReference type="Pfam" id="PF01261"/>
    </source>
</evidence>
<proteinExistence type="predicted"/>
<organism evidence="2 3">
    <name type="scientific">Candidatus Merdiplasma excrementigallinarum</name>
    <dbReference type="NCBI Taxonomy" id="2840864"/>
    <lineage>
        <taxon>Bacteria</taxon>
        <taxon>Bacillati</taxon>
        <taxon>Bacillota</taxon>
        <taxon>Clostridia</taxon>
        <taxon>Lachnospirales</taxon>
        <taxon>Lachnospiraceae</taxon>
        <taxon>Lachnospiraceae incertae sedis</taxon>
        <taxon>Candidatus Merdiplasma</taxon>
    </lineage>
</organism>
<feature type="domain" description="Xylose isomerase-like TIM barrel" evidence="1">
    <location>
        <begin position="23"/>
        <end position="265"/>
    </location>
</feature>
<dbReference type="Gene3D" id="3.20.20.150">
    <property type="entry name" value="Divalent-metal-dependent TIM barrel enzymes"/>
    <property type="match status" value="1"/>
</dbReference>
<evidence type="ECO:0000313" key="2">
    <source>
        <dbReference type="EMBL" id="HIV23744.1"/>
    </source>
</evidence>
<reference evidence="2" key="1">
    <citation type="submission" date="2020-10" db="EMBL/GenBank/DDBJ databases">
        <authorList>
            <person name="Gilroy R."/>
        </authorList>
    </citation>
    <scope>NUCLEOTIDE SEQUENCE</scope>
    <source>
        <strain evidence="2">ChiBcec6-7307</strain>
    </source>
</reference>
<evidence type="ECO:0000313" key="3">
    <source>
        <dbReference type="Proteomes" id="UP000886889"/>
    </source>
</evidence>
<dbReference type="EMBL" id="DVOS01000060">
    <property type="protein sequence ID" value="HIV23744.1"/>
    <property type="molecule type" value="Genomic_DNA"/>
</dbReference>
<gene>
    <name evidence="2" type="ORF">IAC80_07360</name>
</gene>
<sequence>MKRIVGVNSNCYHGYSIEEAVRGAAEAGFHYMELTATKGWTEHVFPDQSFERLWQVKDLLREYDMVPFSMSGHCSLMDRSRMKDFIANIRMAAFFNCQYIVSSIGEAHLADGASASNETVAEHIRTFLPFLEEYGLELVLEVHGEHGSGGILKEIVSLVDSPRVKINYDTANAIFYGDVDVVKDLAGCLDQVSYMHLKDKAGERKEWNFPALGEGYVDFPQIFELLKKEGNNCPFSVEIEFTQAGPKDLAEINRAVKTSAEYLKKAGFDL</sequence>
<dbReference type="SUPFAM" id="SSF51658">
    <property type="entry name" value="Xylose isomerase-like"/>
    <property type="match status" value="1"/>
</dbReference>